<protein>
    <submittedName>
        <fullName evidence="2">Propanediol utilization protein PduV</fullName>
    </submittedName>
</protein>
<accession>A0A737HCD4</accession>
<dbReference type="Pfam" id="PF10662">
    <property type="entry name" value="PduV-EutP"/>
    <property type="match status" value="1"/>
</dbReference>
<dbReference type="CDD" id="cd00882">
    <property type="entry name" value="Ras_like_GTPase"/>
    <property type="match status" value="1"/>
</dbReference>
<comment type="similarity">
    <text evidence="1">Belongs to the EutP/PduV family.</text>
</comment>
<evidence type="ECO:0000256" key="1">
    <source>
        <dbReference type="PIRNR" id="PIRNR036409"/>
    </source>
</evidence>
<proteinExistence type="inferred from homology"/>
<dbReference type="InterPro" id="IPR012381">
    <property type="entry name" value="EutP_PduV"/>
</dbReference>
<comment type="caution">
    <text evidence="2">The sequence shown here is derived from an EMBL/GenBank/DDBJ whole genome shotgun (WGS) entry which is preliminary data.</text>
</comment>
<dbReference type="GO" id="GO:0005524">
    <property type="term" value="F:ATP binding"/>
    <property type="evidence" value="ECO:0007669"/>
    <property type="project" value="UniProtKB-UniRule"/>
</dbReference>
<dbReference type="SUPFAM" id="SSF52540">
    <property type="entry name" value="P-loop containing nucleoside triphosphate hydrolases"/>
    <property type="match status" value="1"/>
</dbReference>
<dbReference type="PANTHER" id="PTHR40453:SF1">
    <property type="entry name" value="PROTEIN YOEF"/>
    <property type="match status" value="1"/>
</dbReference>
<keyword evidence="1" id="KW-0547">Nucleotide-binding</keyword>
<organism evidence="2">
    <name type="scientific">Salmonella enterica subsp. salamae serovar 42:f,g,t:--</name>
    <dbReference type="NCBI Taxonomy" id="41518"/>
    <lineage>
        <taxon>Bacteria</taxon>
        <taxon>Pseudomonadati</taxon>
        <taxon>Pseudomonadota</taxon>
        <taxon>Gammaproteobacteria</taxon>
        <taxon>Enterobacterales</taxon>
        <taxon>Enterobacteriaceae</taxon>
        <taxon>Salmonella</taxon>
    </lineage>
</organism>
<dbReference type="EMBL" id="DAATEH010000032">
    <property type="protein sequence ID" value="HAE8209629.1"/>
    <property type="molecule type" value="Genomic_DNA"/>
</dbReference>
<name>A0A737HCD4_SALER</name>
<reference evidence="2" key="2">
    <citation type="submission" date="2018-07" db="EMBL/GenBank/DDBJ databases">
        <authorList>
            <consortium name="NCBI Pathogen Detection Project"/>
        </authorList>
    </citation>
    <scope>NUCLEOTIDE SEQUENCE</scope>
    <source>
        <strain evidence="2">3472-64</strain>
    </source>
</reference>
<evidence type="ECO:0000313" key="2">
    <source>
        <dbReference type="EMBL" id="HAE8209629.1"/>
    </source>
</evidence>
<dbReference type="Gene3D" id="3.40.50.300">
    <property type="entry name" value="P-loop containing nucleotide triphosphate hydrolases"/>
    <property type="match status" value="1"/>
</dbReference>
<dbReference type="PANTHER" id="PTHR40453">
    <property type="entry name" value="PROTEIN YOEF"/>
    <property type="match status" value="1"/>
</dbReference>
<sequence>MKRIMLIGPSQCGKTSLTQCWRGETLHYQKTQTIIWSPAAIDTPGEYLENRCLYSALLTSACDAEVIALVLNADAAWSPFSPGFTAPMNRPTIGIVTKSDLASPPQISCVRTWLEQAGAQQVFITSSVTKSGFDEMTAFLNAKEPLCLTK</sequence>
<gene>
    <name evidence="2" type="primary">pduV</name>
    <name evidence="2" type="ORF">GND11_003020</name>
</gene>
<dbReference type="GO" id="GO:0006576">
    <property type="term" value="P:biogenic amine metabolic process"/>
    <property type="evidence" value="ECO:0007669"/>
    <property type="project" value="InterPro"/>
</dbReference>
<dbReference type="AlphaFoldDB" id="A0A737HCD4"/>
<dbReference type="NCBIfam" id="TIGR02528">
    <property type="entry name" value="EutP"/>
    <property type="match status" value="1"/>
</dbReference>
<dbReference type="InterPro" id="IPR027417">
    <property type="entry name" value="P-loop_NTPase"/>
</dbReference>
<dbReference type="PIRSF" id="PIRSF036409">
    <property type="entry name" value="EutP_PduV"/>
    <property type="match status" value="1"/>
</dbReference>
<reference evidence="2" key="1">
    <citation type="journal article" date="2018" name="Genome Biol.">
        <title>SKESA: strategic k-mer extension for scrupulous assemblies.</title>
        <authorList>
            <person name="Souvorov A."/>
            <person name="Agarwala R."/>
            <person name="Lipman D.J."/>
        </authorList>
    </citation>
    <scope>NUCLEOTIDE SEQUENCE</scope>
    <source>
        <strain evidence="2">3472-64</strain>
    </source>
</reference>
<dbReference type="RefSeq" id="WP_046094619.1">
    <property type="nucleotide sequence ID" value="NZ_JXTT01000070.1"/>
</dbReference>